<accession>A0A9N8PY05</accession>
<name>A0A9N8PY05_CHRIL</name>
<sequence length="97" mass="11234">MKQYAVIFFYKLHHAFPSSVITLAYRKHLTKYSFYILITHTFSNLTTYTTMAQIRVCVRVYSFVSIHSAKVQSPAFTTIPTIVVQYFAVDLSLESKI</sequence>
<dbReference type="EMBL" id="LR824010">
    <property type="protein sequence ID" value="CAD0197816.1"/>
    <property type="molecule type" value="Genomic_DNA"/>
</dbReference>
<evidence type="ECO:0000313" key="2">
    <source>
        <dbReference type="Proteomes" id="UP001154114"/>
    </source>
</evidence>
<proteinExistence type="predicted"/>
<dbReference type="AlphaFoldDB" id="A0A9N8PY05"/>
<organism evidence="1 2">
    <name type="scientific">Chrysodeixis includens</name>
    <name type="common">Soybean looper</name>
    <name type="synonym">Pseudoplusia includens</name>
    <dbReference type="NCBI Taxonomy" id="689277"/>
    <lineage>
        <taxon>Eukaryota</taxon>
        <taxon>Metazoa</taxon>
        <taxon>Ecdysozoa</taxon>
        <taxon>Arthropoda</taxon>
        <taxon>Hexapoda</taxon>
        <taxon>Insecta</taxon>
        <taxon>Pterygota</taxon>
        <taxon>Neoptera</taxon>
        <taxon>Endopterygota</taxon>
        <taxon>Lepidoptera</taxon>
        <taxon>Glossata</taxon>
        <taxon>Ditrysia</taxon>
        <taxon>Noctuoidea</taxon>
        <taxon>Noctuidae</taxon>
        <taxon>Plusiinae</taxon>
        <taxon>Chrysodeixis</taxon>
    </lineage>
</organism>
<protein>
    <submittedName>
        <fullName evidence="1">Uncharacterized protein</fullName>
    </submittedName>
</protein>
<keyword evidence="2" id="KW-1185">Reference proteome</keyword>
<evidence type="ECO:0000313" key="1">
    <source>
        <dbReference type="EMBL" id="CAD0197816.1"/>
    </source>
</evidence>
<gene>
    <name evidence="1" type="ORF">CINC_LOCUS12094</name>
</gene>
<dbReference type="Proteomes" id="UP001154114">
    <property type="component" value="Chromosome 7"/>
</dbReference>
<reference evidence="1" key="1">
    <citation type="submission" date="2021-12" db="EMBL/GenBank/DDBJ databases">
        <authorList>
            <person name="King R."/>
        </authorList>
    </citation>
    <scope>NUCLEOTIDE SEQUENCE</scope>
</reference>